<dbReference type="InterPro" id="IPR013762">
    <property type="entry name" value="Integrase-like_cat_sf"/>
</dbReference>
<feature type="domain" description="Core-binding (CB)" evidence="7">
    <location>
        <begin position="82"/>
        <end position="193"/>
    </location>
</feature>
<dbReference type="AlphaFoldDB" id="A0A853BQU4"/>
<dbReference type="Gene3D" id="1.10.443.10">
    <property type="entry name" value="Intergrase catalytic core"/>
    <property type="match status" value="1"/>
</dbReference>
<evidence type="ECO:0000313" key="8">
    <source>
        <dbReference type="EMBL" id="NYI97370.1"/>
    </source>
</evidence>
<dbReference type="InterPro" id="IPR004107">
    <property type="entry name" value="Integrase_SAM-like_N"/>
</dbReference>
<evidence type="ECO:0000259" key="7">
    <source>
        <dbReference type="PROSITE" id="PS51900"/>
    </source>
</evidence>
<evidence type="ECO:0000256" key="5">
    <source>
        <dbReference type="SAM" id="MobiDB-lite"/>
    </source>
</evidence>
<dbReference type="GO" id="GO:0003677">
    <property type="term" value="F:DNA binding"/>
    <property type="evidence" value="ECO:0007669"/>
    <property type="project" value="UniProtKB-UniRule"/>
</dbReference>
<sequence>MVGSRNDGGSRRRNDRSKRANGDGSIWQRKDGRFAYAAYVLSTDGTYKRVQGYAKDRDDARSKLNKLLADSDRGIPVASENWRVDEYLSYWLEHVVKAERRPKTVQGYEGVVRRHLIPNLGKKRLGKLTARDVRTFITRIRQECQCCKNGTDAGRERPRCCAAPGKDCCRTTLSPRMVQSIHAVLRNALESATREEIIPRNVAKLVKVSPPRYAVNRGLDVPQAKRLLKLSRDDRFHALYVLALCLGLRRGELLGLRWQDIDLDAGRLEVVHTLQRVGGALRLVPPKTDDSSRTVPLPDLCVKALREHRKRQFAERSDAAPDWEEKGLVFPSRRGTPLEPDNLRRSWEPLRRRAGLDGVRFHDLRHTCVTLLLNLDVPPQVVREIVGHSDIGVTMTIYAHASLDDKRRALGRLGDALG</sequence>
<dbReference type="Pfam" id="PF14659">
    <property type="entry name" value="Phage_int_SAM_3"/>
    <property type="match status" value="1"/>
</dbReference>
<comment type="caution">
    <text evidence="8">The sequence shown here is derived from an EMBL/GenBank/DDBJ whole genome shotgun (WGS) entry which is preliminary data.</text>
</comment>
<dbReference type="InterPro" id="IPR002104">
    <property type="entry name" value="Integrase_catalytic"/>
</dbReference>
<proteinExistence type="predicted"/>
<dbReference type="GO" id="GO:0015074">
    <property type="term" value="P:DNA integration"/>
    <property type="evidence" value="ECO:0007669"/>
    <property type="project" value="UniProtKB-KW"/>
</dbReference>
<dbReference type="EMBL" id="JACCFO010000001">
    <property type="protein sequence ID" value="NYI97370.1"/>
    <property type="molecule type" value="Genomic_DNA"/>
</dbReference>
<evidence type="ECO:0000256" key="1">
    <source>
        <dbReference type="ARBA" id="ARBA00022908"/>
    </source>
</evidence>
<keyword evidence="9" id="KW-1185">Reference proteome</keyword>
<feature type="compositionally biased region" description="Basic and acidic residues" evidence="5">
    <location>
        <begin position="8"/>
        <end position="21"/>
    </location>
</feature>
<dbReference type="Proteomes" id="UP000575985">
    <property type="component" value="Unassembled WGS sequence"/>
</dbReference>
<organism evidence="8 9">
    <name type="scientific">Streptomonospora nanhaiensis</name>
    <dbReference type="NCBI Taxonomy" id="1323731"/>
    <lineage>
        <taxon>Bacteria</taxon>
        <taxon>Bacillati</taxon>
        <taxon>Actinomycetota</taxon>
        <taxon>Actinomycetes</taxon>
        <taxon>Streptosporangiales</taxon>
        <taxon>Nocardiopsidaceae</taxon>
        <taxon>Streptomonospora</taxon>
    </lineage>
</organism>
<dbReference type="Gene3D" id="1.10.150.130">
    <property type="match status" value="1"/>
</dbReference>
<dbReference type="InterPro" id="IPR050090">
    <property type="entry name" value="Tyrosine_recombinase_XerCD"/>
</dbReference>
<dbReference type="PROSITE" id="PS51900">
    <property type="entry name" value="CB"/>
    <property type="match status" value="1"/>
</dbReference>
<dbReference type="InterPro" id="IPR011010">
    <property type="entry name" value="DNA_brk_join_enz"/>
</dbReference>
<dbReference type="InterPro" id="IPR044068">
    <property type="entry name" value="CB"/>
</dbReference>
<feature type="domain" description="Tyr recombinase" evidence="6">
    <location>
        <begin position="214"/>
        <end position="411"/>
    </location>
</feature>
<dbReference type="SUPFAM" id="SSF56349">
    <property type="entry name" value="DNA breaking-rejoining enzymes"/>
    <property type="match status" value="1"/>
</dbReference>
<keyword evidence="1" id="KW-0229">DNA integration</keyword>
<dbReference type="CDD" id="cd01189">
    <property type="entry name" value="INT_ICEBs1_C_like"/>
    <property type="match status" value="1"/>
</dbReference>
<evidence type="ECO:0000256" key="3">
    <source>
        <dbReference type="ARBA" id="ARBA00023172"/>
    </source>
</evidence>
<dbReference type="PANTHER" id="PTHR30349">
    <property type="entry name" value="PHAGE INTEGRASE-RELATED"/>
    <property type="match status" value="1"/>
</dbReference>
<keyword evidence="3" id="KW-0233">DNA recombination</keyword>
<keyword evidence="2 4" id="KW-0238">DNA-binding</keyword>
<name>A0A853BQU4_9ACTN</name>
<dbReference type="InterPro" id="IPR010998">
    <property type="entry name" value="Integrase_recombinase_N"/>
</dbReference>
<accession>A0A853BQU4</accession>
<evidence type="ECO:0000256" key="4">
    <source>
        <dbReference type="PROSITE-ProRule" id="PRU01248"/>
    </source>
</evidence>
<evidence type="ECO:0000256" key="2">
    <source>
        <dbReference type="ARBA" id="ARBA00023125"/>
    </source>
</evidence>
<feature type="region of interest" description="Disordered" evidence="5">
    <location>
        <begin position="1"/>
        <end position="26"/>
    </location>
</feature>
<dbReference type="PANTHER" id="PTHR30349:SF91">
    <property type="entry name" value="INTA PROTEIN"/>
    <property type="match status" value="1"/>
</dbReference>
<dbReference type="RefSeq" id="WP_179768732.1">
    <property type="nucleotide sequence ID" value="NZ_JACCFO010000001.1"/>
</dbReference>
<dbReference type="PROSITE" id="PS51898">
    <property type="entry name" value="TYR_RECOMBINASE"/>
    <property type="match status" value="1"/>
</dbReference>
<protein>
    <submittedName>
        <fullName evidence="8">Integrase</fullName>
    </submittedName>
</protein>
<gene>
    <name evidence="8" type="ORF">HNR12_003647</name>
</gene>
<reference evidence="8 9" key="1">
    <citation type="submission" date="2020-07" db="EMBL/GenBank/DDBJ databases">
        <title>Sequencing the genomes of 1000 actinobacteria strains.</title>
        <authorList>
            <person name="Klenk H.-P."/>
        </authorList>
    </citation>
    <scope>NUCLEOTIDE SEQUENCE [LARGE SCALE GENOMIC DNA]</scope>
    <source>
        <strain evidence="8 9">DSM 45927</strain>
    </source>
</reference>
<dbReference type="GO" id="GO:0006310">
    <property type="term" value="P:DNA recombination"/>
    <property type="evidence" value="ECO:0007669"/>
    <property type="project" value="UniProtKB-KW"/>
</dbReference>
<evidence type="ECO:0000313" key="9">
    <source>
        <dbReference type="Proteomes" id="UP000575985"/>
    </source>
</evidence>
<evidence type="ECO:0000259" key="6">
    <source>
        <dbReference type="PROSITE" id="PS51898"/>
    </source>
</evidence>
<dbReference type="Pfam" id="PF00589">
    <property type="entry name" value="Phage_integrase"/>
    <property type="match status" value="1"/>
</dbReference>